<evidence type="ECO:0000256" key="7">
    <source>
        <dbReference type="ARBA" id="ARBA00022989"/>
    </source>
</evidence>
<evidence type="ECO:0000256" key="5">
    <source>
        <dbReference type="ARBA" id="ARBA00022683"/>
    </source>
</evidence>
<evidence type="ECO:0000256" key="9">
    <source>
        <dbReference type="SAM" id="Phobius"/>
    </source>
</evidence>
<dbReference type="InterPro" id="IPR013853">
    <property type="entry name" value="EIIC-GAT"/>
</dbReference>
<feature type="transmembrane region" description="Helical" evidence="9">
    <location>
        <begin position="97"/>
        <end position="115"/>
    </location>
</feature>
<evidence type="ECO:0000256" key="2">
    <source>
        <dbReference type="ARBA" id="ARBA00022448"/>
    </source>
</evidence>
<reference evidence="11 12" key="1">
    <citation type="submission" date="2024-08" db="EMBL/GenBank/DDBJ databases">
        <authorList>
            <person name="Arias E."/>
        </authorList>
    </citation>
    <scope>NUCLEOTIDE SEQUENCE [LARGE SCALE GENOMIC DNA]</scope>
    <source>
        <strain evidence="11 12">FAM 24106</strain>
    </source>
</reference>
<proteinExistence type="predicted"/>
<accession>A0ABW8UGB2</accession>
<organism evidence="11 12">
    <name type="scientific">Marinilactibacillus psychrotolerans</name>
    <dbReference type="NCBI Taxonomy" id="191770"/>
    <lineage>
        <taxon>Bacteria</taxon>
        <taxon>Bacillati</taxon>
        <taxon>Bacillota</taxon>
        <taxon>Bacilli</taxon>
        <taxon>Lactobacillales</taxon>
        <taxon>Carnobacteriaceae</taxon>
        <taxon>Marinilactibacillus</taxon>
    </lineage>
</organism>
<feature type="transmembrane region" description="Helical" evidence="9">
    <location>
        <begin position="308"/>
        <end position="326"/>
    </location>
</feature>
<keyword evidence="5" id="KW-0598">Phosphotransferase system</keyword>
<evidence type="ECO:0000313" key="11">
    <source>
        <dbReference type="EMBL" id="MFL2101960.1"/>
    </source>
</evidence>
<feature type="transmembrane region" description="Helical" evidence="9">
    <location>
        <begin position="355"/>
        <end position="373"/>
    </location>
</feature>
<keyword evidence="8 9" id="KW-0472">Membrane</keyword>
<evidence type="ECO:0000256" key="3">
    <source>
        <dbReference type="ARBA" id="ARBA00022475"/>
    </source>
</evidence>
<comment type="caution">
    <text evidence="11">The sequence shown here is derived from an EMBL/GenBank/DDBJ whole genome shotgun (WGS) entry which is preliminary data.</text>
</comment>
<gene>
    <name evidence="11" type="ORF">ACEN37_01705</name>
</gene>
<evidence type="ECO:0000259" key="10">
    <source>
        <dbReference type="PROSITE" id="PS51104"/>
    </source>
</evidence>
<name>A0ABW8UGB2_9LACT</name>
<feature type="transmembrane region" description="Helical" evidence="9">
    <location>
        <begin position="135"/>
        <end position="158"/>
    </location>
</feature>
<evidence type="ECO:0000256" key="4">
    <source>
        <dbReference type="ARBA" id="ARBA00022597"/>
    </source>
</evidence>
<dbReference type="Proteomes" id="UP001625374">
    <property type="component" value="Unassembled WGS sequence"/>
</dbReference>
<keyword evidence="6 9" id="KW-0812">Transmembrane</keyword>
<feature type="domain" description="PTS EIIC type-2" evidence="10">
    <location>
        <begin position="8"/>
        <end position="437"/>
    </location>
</feature>
<dbReference type="Pfam" id="PF03611">
    <property type="entry name" value="EIIC-GAT"/>
    <property type="match status" value="1"/>
</dbReference>
<dbReference type="PANTHER" id="PTHR37324:SF2">
    <property type="entry name" value="PTS SYSTEM GALACTITOL-SPECIFIC EIIC COMPONENT"/>
    <property type="match status" value="1"/>
</dbReference>
<evidence type="ECO:0000256" key="8">
    <source>
        <dbReference type="ARBA" id="ARBA00023136"/>
    </source>
</evidence>
<evidence type="ECO:0000313" key="12">
    <source>
        <dbReference type="Proteomes" id="UP001625374"/>
    </source>
</evidence>
<evidence type="ECO:0000256" key="1">
    <source>
        <dbReference type="ARBA" id="ARBA00004651"/>
    </source>
</evidence>
<dbReference type="InterPro" id="IPR013014">
    <property type="entry name" value="PTS_EIIC_2"/>
</dbReference>
<keyword evidence="2" id="KW-0813">Transport</keyword>
<dbReference type="InterPro" id="IPR004703">
    <property type="entry name" value="PTS_sugar-sp_permease"/>
</dbReference>
<keyword evidence="12" id="KW-1185">Reference proteome</keyword>
<keyword evidence="7 9" id="KW-1133">Transmembrane helix</keyword>
<keyword evidence="4" id="KW-0762">Sugar transport</keyword>
<feature type="transmembrane region" description="Helical" evidence="9">
    <location>
        <begin position="223"/>
        <end position="243"/>
    </location>
</feature>
<feature type="transmembrane region" description="Helical" evidence="9">
    <location>
        <begin position="418"/>
        <end position="437"/>
    </location>
</feature>
<dbReference type="RefSeq" id="WP_407143600.1">
    <property type="nucleotide sequence ID" value="NZ_JBGQQK010000003.1"/>
</dbReference>
<dbReference type="PIRSF" id="PIRSF006304">
    <property type="entry name" value="GatC"/>
    <property type="match status" value="1"/>
</dbReference>
<dbReference type="EMBL" id="JBGQQK010000003">
    <property type="protein sequence ID" value="MFL2101960.1"/>
    <property type="molecule type" value="Genomic_DNA"/>
</dbReference>
<dbReference type="PROSITE" id="PS51104">
    <property type="entry name" value="PTS_EIIC_TYPE_2"/>
    <property type="match status" value="1"/>
</dbReference>
<evidence type="ECO:0000256" key="6">
    <source>
        <dbReference type="ARBA" id="ARBA00022692"/>
    </source>
</evidence>
<protein>
    <submittedName>
        <fullName evidence="11">PTS galactitol transporter subunit IIC</fullName>
    </submittedName>
</protein>
<feature type="transmembrane region" description="Helical" evidence="9">
    <location>
        <begin position="249"/>
        <end position="270"/>
    </location>
</feature>
<feature type="transmembrane region" description="Helical" evidence="9">
    <location>
        <begin position="332"/>
        <end position="350"/>
    </location>
</feature>
<sequence>MGILLNGIQYIVDLGASVMLPIIIFLIGLLLRQGVGKSLKSGLTIGVGFIGIGLVVDLLNENLGPAAQGMAANFNLGLSVVDLGWPGTSPMAWSSNMGLIAIPVAILVNIVMLLLKMTRVVNVDIWNIWHMTFTGALVQIATGSFWLGIVGVIVHAAIAYKLGDMFGQVTDGYFGLEGIAIPHGTSAYMGVFAAPIDDLFDKIPGINKININGEKIEEKLGSFGDPTFIGAILGLIIGLLAGYPVGDALLLGVQMAAVMVLMPVVVKLIMQGLIPISDAAKKILDKRFKGENFRIGMDPALLLGDQQVISASLLFIPLTLLIAAIVPGNEVLPFGDLATIGFFVAMTVAVHKGNLFRTLFSGSIIMFITIWISNQMISLQTTLGQNVGLVEQGERVSSLDQAGSPITYLLTKGLTLEMGIGFFIILVIYVFCFFYTFMKYKKKNLYVEDESEDIEGSIVDDKEDYV</sequence>
<comment type="subcellular location">
    <subcellularLocation>
        <location evidence="1">Cell membrane</location>
        <topology evidence="1">Multi-pass membrane protein</topology>
    </subcellularLocation>
</comment>
<dbReference type="PANTHER" id="PTHR37324">
    <property type="entry name" value="PTS SYSTEM GALACTITOL-SPECIFIC EIIC COMPONENT"/>
    <property type="match status" value="1"/>
</dbReference>
<keyword evidence="3" id="KW-1003">Cell membrane</keyword>
<feature type="transmembrane region" description="Helical" evidence="9">
    <location>
        <begin position="12"/>
        <end position="31"/>
    </location>
</feature>
<feature type="transmembrane region" description="Helical" evidence="9">
    <location>
        <begin position="43"/>
        <end position="60"/>
    </location>
</feature>